<keyword evidence="4" id="KW-1185">Reference proteome</keyword>
<dbReference type="Pfam" id="PF00211">
    <property type="entry name" value="Guanylate_cyc"/>
    <property type="match status" value="1"/>
</dbReference>
<sequence>MAGEQRRLAAILAADVVGYSRLMGRDESGTVVRLRALRKEHFEPALARHGGRLVKLTGDGALSEFSSAVGALSAAIEFQQAMADANRDQPDDTAIKFRIGVHLGDLIVDGDDLYGDGVNVAARLEGEAPAGGIVVSRTVHEAVEGRLKAAFHGLGELTLKNIQRPVPAFRVDWNVADWRSTDETAPAATRVPNVPTTAGGKPTIAVLPFVNMSGDPEQEFFADGLTEDILTELSRFRDLFVVSRNSVFVYKGKAVNVQNVAKELGVQYVAEGSVRKAGNRVRITIQLIEADTDRHLWAERYDRELKDIFDIQDEVTTAISAILPGRVEAAVGERVKRKAPENLAAWELVLTGKRLHHRSTRADNAEALRLLNRAIALDAGYAHAYAWRACTLGQSYVYGWCTDADALIAEVLDNVRIAQGLDDNDSDVHRLLAAIDLSIRHDHERALHHQERALALNPNDDLIVVQQGEVLTWMGRGEEGVEWVRKAMRLNPYHPERFWSHLGRAYFVARRYREAAEAFARITQPDPGQLAMQAACRAAIDEGSVAQALVKALLAQAPDFTVGVHLAMQHYQHPDDREHHRAMLVRAGLPE</sequence>
<accession>A0A5C8PSX9</accession>
<name>A0A5C8PSX9_9HYPH</name>
<dbReference type="Gene3D" id="3.40.50.10070">
    <property type="entry name" value="TolB, N-terminal domain"/>
    <property type="match status" value="1"/>
</dbReference>
<reference evidence="3 4" key="1">
    <citation type="submission" date="2019-06" db="EMBL/GenBank/DDBJ databases">
        <title>New taxonomy in bacterial strain CC-CFT640, isolated from vineyard.</title>
        <authorList>
            <person name="Lin S.-Y."/>
            <person name="Tsai C.-F."/>
            <person name="Young C.-C."/>
        </authorList>
    </citation>
    <scope>NUCLEOTIDE SEQUENCE [LARGE SCALE GENOMIC DNA]</scope>
    <source>
        <strain evidence="3 4">CC-CFT640</strain>
    </source>
</reference>
<dbReference type="GO" id="GO:0004016">
    <property type="term" value="F:adenylate cyclase activity"/>
    <property type="evidence" value="ECO:0007669"/>
    <property type="project" value="UniProtKB-ARBA"/>
</dbReference>
<dbReference type="CDD" id="cd07302">
    <property type="entry name" value="CHD"/>
    <property type="match status" value="1"/>
</dbReference>
<comment type="caution">
    <text evidence="3">The sequence shown here is derived from an EMBL/GenBank/DDBJ whole genome shotgun (WGS) entry which is preliminary data.</text>
</comment>
<dbReference type="OrthoDB" id="9807521at2"/>
<dbReference type="Gene3D" id="3.30.70.1230">
    <property type="entry name" value="Nucleotide cyclase"/>
    <property type="match status" value="1"/>
</dbReference>
<dbReference type="InterPro" id="IPR050697">
    <property type="entry name" value="Adenylyl/Guanylyl_Cyclase_3/4"/>
</dbReference>
<evidence type="ECO:0000256" key="1">
    <source>
        <dbReference type="PROSITE-ProRule" id="PRU00339"/>
    </source>
</evidence>
<dbReference type="EMBL" id="VDUZ01000005">
    <property type="protein sequence ID" value="TXL79589.1"/>
    <property type="molecule type" value="Genomic_DNA"/>
</dbReference>
<dbReference type="AlphaFoldDB" id="A0A5C8PSX9"/>
<dbReference type="InterPro" id="IPR019734">
    <property type="entry name" value="TPR_rpt"/>
</dbReference>
<evidence type="ECO:0000259" key="2">
    <source>
        <dbReference type="PROSITE" id="PS50125"/>
    </source>
</evidence>
<evidence type="ECO:0000313" key="4">
    <source>
        <dbReference type="Proteomes" id="UP000321638"/>
    </source>
</evidence>
<dbReference type="Gene3D" id="1.25.40.10">
    <property type="entry name" value="Tetratricopeptide repeat domain"/>
    <property type="match status" value="1"/>
</dbReference>
<dbReference type="InterPro" id="IPR029787">
    <property type="entry name" value="Nucleotide_cyclase"/>
</dbReference>
<dbReference type="Proteomes" id="UP000321638">
    <property type="component" value="Unassembled WGS sequence"/>
</dbReference>
<keyword evidence="1" id="KW-0802">TPR repeat</keyword>
<proteinExistence type="predicted"/>
<feature type="domain" description="Guanylate cyclase" evidence="2">
    <location>
        <begin position="10"/>
        <end position="125"/>
    </location>
</feature>
<dbReference type="PROSITE" id="PS50125">
    <property type="entry name" value="GUANYLATE_CYCLASE_2"/>
    <property type="match status" value="1"/>
</dbReference>
<protein>
    <submittedName>
        <fullName evidence="3">Adenylate/guanylate cyclase domain-containing protein</fullName>
    </submittedName>
</protein>
<feature type="repeat" description="TPR" evidence="1">
    <location>
        <begin position="496"/>
        <end position="529"/>
    </location>
</feature>
<dbReference type="GO" id="GO:0006171">
    <property type="term" value="P:cAMP biosynthetic process"/>
    <property type="evidence" value="ECO:0007669"/>
    <property type="project" value="TreeGrafter"/>
</dbReference>
<dbReference type="SUPFAM" id="SSF48452">
    <property type="entry name" value="TPR-like"/>
    <property type="match status" value="1"/>
</dbReference>
<dbReference type="PANTHER" id="PTHR43081">
    <property type="entry name" value="ADENYLATE CYCLASE, TERMINAL-DIFFERENTIATION SPECIFIC-RELATED"/>
    <property type="match status" value="1"/>
</dbReference>
<dbReference type="InterPro" id="IPR011990">
    <property type="entry name" value="TPR-like_helical_dom_sf"/>
</dbReference>
<dbReference type="SUPFAM" id="SSF55073">
    <property type="entry name" value="Nucleotide cyclase"/>
    <property type="match status" value="1"/>
</dbReference>
<dbReference type="RefSeq" id="WP_147846097.1">
    <property type="nucleotide sequence ID" value="NZ_VDUZ01000005.1"/>
</dbReference>
<dbReference type="PANTHER" id="PTHR43081:SF19">
    <property type="entry name" value="PH-SENSITIVE ADENYLATE CYCLASE RV1264"/>
    <property type="match status" value="1"/>
</dbReference>
<gene>
    <name evidence="3" type="ORF">FHP25_06540</name>
</gene>
<dbReference type="GO" id="GO:0035556">
    <property type="term" value="P:intracellular signal transduction"/>
    <property type="evidence" value="ECO:0007669"/>
    <property type="project" value="InterPro"/>
</dbReference>
<dbReference type="InterPro" id="IPR001054">
    <property type="entry name" value="A/G_cyclase"/>
</dbReference>
<evidence type="ECO:0000313" key="3">
    <source>
        <dbReference type="EMBL" id="TXL79589.1"/>
    </source>
</evidence>
<organism evidence="3 4">
    <name type="scientific">Vineibacter terrae</name>
    <dbReference type="NCBI Taxonomy" id="2586908"/>
    <lineage>
        <taxon>Bacteria</taxon>
        <taxon>Pseudomonadati</taxon>
        <taxon>Pseudomonadota</taxon>
        <taxon>Alphaproteobacteria</taxon>
        <taxon>Hyphomicrobiales</taxon>
        <taxon>Vineibacter</taxon>
    </lineage>
</organism>
<dbReference type="PROSITE" id="PS50005">
    <property type="entry name" value="TPR"/>
    <property type="match status" value="1"/>
</dbReference>